<dbReference type="InterPro" id="IPR045058">
    <property type="entry name" value="GIMA/IAN/Toc"/>
</dbReference>
<keyword evidence="13" id="KW-0342">GTP-binding</keyword>
<keyword evidence="2" id="KW-0813">Transport</keyword>
<protein>
    <recommendedName>
        <fullName evidence="19">AIG1-type G domain-containing protein</fullName>
    </recommendedName>
</protein>
<dbReference type="InterPro" id="IPR027417">
    <property type="entry name" value="P-loop_NTPase"/>
</dbReference>
<comment type="function">
    <text evidence="17">GTPase involved in protein precursor import into chloroplasts. Seems to recognize chloroplast-destined precursor proteins and regulate their presentation to the translocation channel through GTP hydrolysis. Probably specialized in the import of nuclear encoded non-photosynthetic preproteins from the cytoplasm to the chloroplast.</text>
</comment>
<dbReference type="Gene3D" id="3.40.50.300">
    <property type="entry name" value="P-loop containing nucleotide triphosphate hydrolases"/>
    <property type="match status" value="1"/>
</dbReference>
<feature type="compositionally biased region" description="Basic and acidic residues" evidence="18">
    <location>
        <begin position="233"/>
        <end position="249"/>
    </location>
</feature>
<keyword evidence="12" id="KW-1133">Transmembrane helix</keyword>
<evidence type="ECO:0000256" key="1">
    <source>
        <dbReference type="ARBA" id="ARBA00001946"/>
    </source>
</evidence>
<evidence type="ECO:0000256" key="17">
    <source>
        <dbReference type="ARBA" id="ARBA00045184"/>
    </source>
</evidence>
<dbReference type="GO" id="GO:0015031">
    <property type="term" value="P:protein transport"/>
    <property type="evidence" value="ECO:0007669"/>
    <property type="project" value="UniProtKB-KW"/>
</dbReference>
<sequence length="1197" mass="130909">MEPQEHFHDQESSTLDPPDAVADKHNGSDAGSALASASVDETQDNTTQETDNFEEANEVVAGESEEKAEGEVQVISGESEKQAEGEAEVIAAESEKQAEGGTEVIADQEELARDRQGLDSVHLDGVDSGGTGDGLLSDEARGMRDDNFKSRDLSGGLNTDEVVKENGAVVDGNSDSVSEKSEIDDSEFVTPRENGAVVYENGSTDKVNDVVTDPNLGLETNEVVVNKDTVAGDLKDGDSEPESRHHMIEEEVDDNSSDSNRDLKNEILGTDFRHEDRNGREMTISDSPTTECIDLGKDDAKPRPDSEQPEEIGETRTSPDLHETVEERKVMIPAVNSSSSENPSADEIPSVQTRAADPNEGSNKNNRSHVSGEEIHIDRDNSSVVEEPEKIQEKNVEMKETTQVTKEPKIQPATKVPLSSEKPASVGTPPVRPAAVAPPVRPAGLGHAAPLLEPASRVVQQSRVNAASSDLQSQQVEDSSNGEAEEYDETREKLQMIRVKFLRLAHRLGQTPHNVVVAQVLYRLGLAEQLRGRNGGRVGAFSFDRASAMAEQLEAAGQDPLDFSCTIMVLGKTGVGKSSTINSIFDEVKFNTSAFHMGTNKVQDVVGTVQGIKVRVIDTPGLLPSWADKRSNEKILHSVKRFIKKTPPDIVLYLDRLDMQSRDFSDMPLLGTITDIFGPSIWFNAIVVLTHAASAPPDGPNGTASSYDMFVTQRSHVVQQAIRQAAGDMRLMNPVSLVENHSACRTNRAGQRVLPNGQVWKPHLLLLSFASKILSEANALLKLQDGPPGKSFTTRSRPPPLPFLLSSLLQSRPQLKLPDEQFGDEDSPDDDLDESSDSDDETELDDLPPFKPLTKAQVEKLSKAQKKAYFDELEYREKLLMKKQLKEEKRRRKMMKKMAAESAKGLPSDYSENVDEESGSAASVPVPMPDLALPASFDSDNPTHRYRYLDSSNQWLVRPVLETHGWDHDVGYEGLNVERLFVVKDKIPLSFSGQVTKDKKDANVQMEIVSSVKHGEGKATSLGFDMQTVGKDLAYTLRSETRFSNFRRNKTSAGLSFSLLGDALSAGVKIEDKLVASNRFKLVFSGGAMAGRGDVAYGGSLEAQLRDKDYPIGRWLSTLGLSVMDWHGDLAIGCNVQSQIPVGRHSNLVARANLNNRGAGQISIRLNSSEHLQFVLISVIPAIRKLFSYPQQLQFGQ</sequence>
<organism evidence="20 21">
    <name type="scientific">Crotalaria pallida</name>
    <name type="common">Smooth rattlebox</name>
    <name type="synonym">Crotalaria striata</name>
    <dbReference type="NCBI Taxonomy" id="3830"/>
    <lineage>
        <taxon>Eukaryota</taxon>
        <taxon>Viridiplantae</taxon>
        <taxon>Streptophyta</taxon>
        <taxon>Embryophyta</taxon>
        <taxon>Tracheophyta</taxon>
        <taxon>Spermatophyta</taxon>
        <taxon>Magnoliopsida</taxon>
        <taxon>eudicotyledons</taxon>
        <taxon>Gunneridae</taxon>
        <taxon>Pentapetalae</taxon>
        <taxon>rosids</taxon>
        <taxon>fabids</taxon>
        <taxon>Fabales</taxon>
        <taxon>Fabaceae</taxon>
        <taxon>Papilionoideae</taxon>
        <taxon>50 kb inversion clade</taxon>
        <taxon>genistoids sensu lato</taxon>
        <taxon>core genistoids</taxon>
        <taxon>Crotalarieae</taxon>
        <taxon>Crotalaria</taxon>
    </lineage>
</organism>
<comment type="subcellular location">
    <subcellularLocation>
        <location evidence="15">Plastid</location>
        <location evidence="15">Chloroplast outer membrane</location>
        <topology evidence="15">Single-pass membrane protein</topology>
    </subcellularLocation>
</comment>
<proteinExistence type="inferred from homology"/>
<evidence type="ECO:0000256" key="5">
    <source>
        <dbReference type="ARBA" id="ARBA00022692"/>
    </source>
</evidence>
<dbReference type="NCBIfam" id="TIGR00993">
    <property type="entry name" value="3a0901s04IAP86"/>
    <property type="match status" value="1"/>
</dbReference>
<evidence type="ECO:0000256" key="15">
    <source>
        <dbReference type="ARBA" id="ARBA00023766"/>
    </source>
</evidence>
<keyword evidence="10" id="KW-0460">Magnesium</keyword>
<dbReference type="GO" id="GO:0003924">
    <property type="term" value="F:GTPase activity"/>
    <property type="evidence" value="ECO:0007669"/>
    <property type="project" value="InterPro"/>
</dbReference>
<evidence type="ECO:0000313" key="20">
    <source>
        <dbReference type="EMBL" id="KAK7258040.1"/>
    </source>
</evidence>
<feature type="region of interest" description="Disordered" evidence="18">
    <location>
        <begin position="896"/>
        <end position="924"/>
    </location>
</feature>
<feature type="region of interest" description="Disordered" evidence="18">
    <location>
        <begin position="818"/>
        <end position="853"/>
    </location>
</feature>
<dbReference type="Proteomes" id="UP001372338">
    <property type="component" value="Unassembled WGS sequence"/>
</dbReference>
<dbReference type="AlphaFoldDB" id="A0AAN9HZE0"/>
<feature type="compositionally biased region" description="Basic and acidic residues" evidence="18">
    <location>
        <begin position="294"/>
        <end position="306"/>
    </location>
</feature>
<evidence type="ECO:0000256" key="16">
    <source>
        <dbReference type="ARBA" id="ARBA00023775"/>
    </source>
</evidence>
<evidence type="ECO:0000256" key="14">
    <source>
        <dbReference type="ARBA" id="ARBA00023136"/>
    </source>
</evidence>
<dbReference type="GO" id="GO:0046872">
    <property type="term" value="F:metal ion binding"/>
    <property type="evidence" value="ECO:0007669"/>
    <property type="project" value="UniProtKB-KW"/>
</dbReference>
<feature type="region of interest" description="Disordered" evidence="18">
    <location>
        <begin position="228"/>
        <end position="439"/>
    </location>
</feature>
<evidence type="ECO:0000259" key="19">
    <source>
        <dbReference type="PROSITE" id="PS51720"/>
    </source>
</evidence>
<dbReference type="SUPFAM" id="SSF52540">
    <property type="entry name" value="P-loop containing nucleoside triphosphate hydrolases"/>
    <property type="match status" value="1"/>
</dbReference>
<dbReference type="EMBL" id="JAYWIO010000006">
    <property type="protein sequence ID" value="KAK7258040.1"/>
    <property type="molecule type" value="Genomic_DNA"/>
</dbReference>
<feature type="region of interest" description="Disordered" evidence="18">
    <location>
        <begin position="1"/>
        <end position="102"/>
    </location>
</feature>
<evidence type="ECO:0000256" key="9">
    <source>
        <dbReference type="ARBA" id="ARBA00022805"/>
    </source>
</evidence>
<evidence type="ECO:0000256" key="11">
    <source>
        <dbReference type="ARBA" id="ARBA00022927"/>
    </source>
</evidence>
<dbReference type="Pfam" id="PF11886">
    <property type="entry name" value="TOC159_MAD"/>
    <property type="match status" value="1"/>
</dbReference>
<feature type="compositionally biased region" description="Polar residues" evidence="18">
    <location>
        <begin position="462"/>
        <end position="482"/>
    </location>
</feature>
<dbReference type="FunFam" id="3.40.50.300:FF:000413">
    <property type="entry name" value="Translocase of chloroplast 120, chloroplastic"/>
    <property type="match status" value="1"/>
</dbReference>
<evidence type="ECO:0000256" key="13">
    <source>
        <dbReference type="ARBA" id="ARBA00023134"/>
    </source>
</evidence>
<feature type="compositionally biased region" description="Basic and acidic residues" evidence="18">
    <location>
        <begin position="138"/>
        <end position="152"/>
    </location>
</feature>
<dbReference type="GO" id="GO:0005525">
    <property type="term" value="F:GTP binding"/>
    <property type="evidence" value="ECO:0007669"/>
    <property type="project" value="UniProtKB-KW"/>
</dbReference>
<dbReference type="InterPro" id="IPR005690">
    <property type="entry name" value="Toc86_159"/>
</dbReference>
<dbReference type="PANTHER" id="PTHR10903:SF135">
    <property type="entry name" value="TRANSLOCASE OF CHLOROPLAST 120, CHLOROPLASTIC-RELATED"/>
    <property type="match status" value="1"/>
</dbReference>
<dbReference type="PANTHER" id="PTHR10903">
    <property type="entry name" value="GTPASE, IMAP FAMILY MEMBER-RELATED"/>
    <property type="match status" value="1"/>
</dbReference>
<comment type="caution">
    <text evidence="20">The sequence shown here is derived from an EMBL/GenBank/DDBJ whole genome shotgun (WGS) entry which is preliminary data.</text>
</comment>
<name>A0AAN9HZE0_CROPI</name>
<feature type="compositionally biased region" description="Basic and acidic residues" evidence="18">
    <location>
        <begin position="313"/>
        <end position="330"/>
    </location>
</feature>
<feature type="compositionally biased region" description="Basic and acidic residues" evidence="18">
    <location>
        <begin position="370"/>
        <end position="400"/>
    </location>
</feature>
<evidence type="ECO:0000256" key="8">
    <source>
        <dbReference type="ARBA" id="ARBA00022801"/>
    </source>
</evidence>
<evidence type="ECO:0000256" key="12">
    <source>
        <dbReference type="ARBA" id="ARBA00022989"/>
    </source>
</evidence>
<evidence type="ECO:0000256" key="6">
    <source>
        <dbReference type="ARBA" id="ARBA00022723"/>
    </source>
</evidence>
<feature type="compositionally biased region" description="Low complexity" evidence="18">
    <location>
        <begin position="28"/>
        <end position="50"/>
    </location>
</feature>
<evidence type="ECO:0000256" key="3">
    <source>
        <dbReference type="ARBA" id="ARBA00022528"/>
    </source>
</evidence>
<dbReference type="CDD" id="cd01853">
    <property type="entry name" value="Toc34_like"/>
    <property type="match status" value="1"/>
</dbReference>
<comment type="cofactor">
    <cofactor evidence="1">
        <name>Mg(2+)</name>
        <dbReference type="ChEBI" id="CHEBI:18420"/>
    </cofactor>
</comment>
<evidence type="ECO:0000256" key="18">
    <source>
        <dbReference type="SAM" id="MobiDB-lite"/>
    </source>
</evidence>
<keyword evidence="14" id="KW-0472">Membrane</keyword>
<keyword evidence="21" id="KW-1185">Reference proteome</keyword>
<keyword evidence="5" id="KW-0812">Transmembrane</keyword>
<keyword evidence="8" id="KW-0378">Hydrolase</keyword>
<evidence type="ECO:0000313" key="21">
    <source>
        <dbReference type="Proteomes" id="UP001372338"/>
    </source>
</evidence>
<keyword evidence="7" id="KW-0547">Nucleotide-binding</keyword>
<keyword evidence="6" id="KW-0479">Metal-binding</keyword>
<keyword evidence="3" id="KW-0150">Chloroplast</keyword>
<dbReference type="GO" id="GO:0045036">
    <property type="term" value="P:protein targeting to chloroplast"/>
    <property type="evidence" value="ECO:0007669"/>
    <property type="project" value="InterPro"/>
</dbReference>
<keyword evidence="9" id="KW-1002">Plastid outer membrane</keyword>
<gene>
    <name evidence="20" type="ORF">RIF29_32434</name>
</gene>
<dbReference type="InterPro" id="IPR006703">
    <property type="entry name" value="G_AIG1"/>
</dbReference>
<feature type="region of interest" description="Disordered" evidence="18">
    <location>
        <begin position="120"/>
        <end position="193"/>
    </location>
</feature>
<feature type="compositionally biased region" description="Basic and acidic residues" evidence="18">
    <location>
        <begin position="259"/>
        <end position="280"/>
    </location>
</feature>
<dbReference type="InterPro" id="IPR024283">
    <property type="entry name" value="TOC159_MAD"/>
</dbReference>
<feature type="compositionally biased region" description="Basic and acidic residues" evidence="18">
    <location>
        <begin position="1"/>
        <end position="11"/>
    </location>
</feature>
<dbReference type="Pfam" id="PF04548">
    <property type="entry name" value="AIG1"/>
    <property type="match status" value="1"/>
</dbReference>
<evidence type="ECO:0000256" key="4">
    <source>
        <dbReference type="ARBA" id="ARBA00022640"/>
    </source>
</evidence>
<evidence type="ECO:0000256" key="10">
    <source>
        <dbReference type="ARBA" id="ARBA00022842"/>
    </source>
</evidence>
<dbReference type="GO" id="GO:0009707">
    <property type="term" value="C:chloroplast outer membrane"/>
    <property type="evidence" value="ECO:0007669"/>
    <property type="project" value="UniProtKB-SubCell"/>
</dbReference>
<feature type="compositionally biased region" description="Acidic residues" evidence="18">
    <location>
        <begin position="821"/>
        <end position="846"/>
    </location>
</feature>
<accession>A0AAN9HZE0</accession>
<comment type="similarity">
    <text evidence="16">Belongs to the TRAFAC class TrmE-Era-EngA-EngB-Septin-like GTPase superfamily. AIG1/Toc34/Toc159-like paraseptin GTPase family. TOC159 subfamily.</text>
</comment>
<reference evidence="20 21" key="1">
    <citation type="submission" date="2024-01" db="EMBL/GenBank/DDBJ databases">
        <title>The genomes of 5 underutilized Papilionoideae crops provide insights into root nodulation and disease resistanc.</title>
        <authorList>
            <person name="Yuan L."/>
        </authorList>
    </citation>
    <scope>NUCLEOTIDE SEQUENCE [LARGE SCALE GENOMIC DNA]</scope>
    <source>
        <strain evidence="20">ZHUSHIDOU_FW_LH</strain>
        <tissue evidence="20">Leaf</tissue>
    </source>
</reference>
<dbReference type="PROSITE" id="PS51720">
    <property type="entry name" value="G_AIG1"/>
    <property type="match status" value="1"/>
</dbReference>
<evidence type="ECO:0000256" key="7">
    <source>
        <dbReference type="ARBA" id="ARBA00022741"/>
    </source>
</evidence>
<keyword evidence="11" id="KW-0653">Protein transport</keyword>
<feature type="region of interest" description="Disordered" evidence="18">
    <location>
        <begin position="462"/>
        <end position="489"/>
    </location>
</feature>
<feature type="domain" description="AIG1-type G" evidence="19">
    <location>
        <begin position="562"/>
        <end position="791"/>
    </location>
</feature>
<keyword evidence="4" id="KW-0934">Plastid</keyword>
<feature type="compositionally biased region" description="Polar residues" evidence="18">
    <location>
        <begin position="360"/>
        <end position="369"/>
    </location>
</feature>
<evidence type="ECO:0000256" key="2">
    <source>
        <dbReference type="ARBA" id="ARBA00022448"/>
    </source>
</evidence>